<dbReference type="InterPro" id="IPR017452">
    <property type="entry name" value="GPCR_Rhodpsn_7TM"/>
</dbReference>
<dbReference type="PANTHER" id="PTHR24237:SF35">
    <property type="entry name" value="G-PROTEIN COUPLED RECEPTOR 141-RELATED"/>
    <property type="match status" value="1"/>
</dbReference>
<dbReference type="GO" id="GO:0016020">
    <property type="term" value="C:membrane"/>
    <property type="evidence" value="ECO:0007669"/>
    <property type="project" value="UniProtKB-SubCell"/>
</dbReference>
<dbReference type="GO" id="GO:0004930">
    <property type="term" value="F:G protein-coupled receptor activity"/>
    <property type="evidence" value="ECO:0000318"/>
    <property type="project" value="GO_Central"/>
</dbReference>
<protein>
    <submittedName>
        <fullName evidence="10">G protein-coupled receptor 141</fullName>
    </submittedName>
</protein>
<dbReference type="GeneTree" id="ENSGT01030000234518"/>
<dbReference type="OrthoDB" id="9947118at2759"/>
<evidence type="ECO:0000259" key="9">
    <source>
        <dbReference type="PROSITE" id="PS50262"/>
    </source>
</evidence>
<evidence type="ECO:0000256" key="4">
    <source>
        <dbReference type="ARBA" id="ARBA00023040"/>
    </source>
</evidence>
<sequence length="311" mass="35858">MTKGNSGTMAEEKGMLLNINSTQSPITTTYDHILNPVLITIYTVVFIGGVCGVIRMSSLLVKMNALSVTTTAIINLVVIHSLFLVTVPFRLYYYITDNWIFLTFFCKLVSIMAHLHMYLTFLFYVIILLIRCLIFFKKKDKVEFYRNLHAVAMSTAVWFLTLVAVVPVMYFWYGKKGEYSNSKCFNFHQELEVSRVKVVNYILIGIMIMITCALSGLQVFMLLKVVKMISGSIFLHQEFRAQLKSLVFVLVSIFCFLPHHLFRIYYIQHVNKNPYLTKYNEVLLSITALSCLDLFSFVIGEMKLLRPKICC</sequence>
<dbReference type="GeneID" id="100559074"/>
<evidence type="ECO:0000256" key="6">
    <source>
        <dbReference type="ARBA" id="ARBA00023170"/>
    </source>
</evidence>
<evidence type="ECO:0000256" key="8">
    <source>
        <dbReference type="SAM" id="Phobius"/>
    </source>
</evidence>
<dbReference type="GO" id="GO:0006954">
    <property type="term" value="P:inflammatory response"/>
    <property type="evidence" value="ECO:0007669"/>
    <property type="project" value="Ensembl"/>
</dbReference>
<dbReference type="KEGG" id="acs:100559074"/>
<dbReference type="Ensembl" id="ENSACAT00000045075.1">
    <property type="protein sequence ID" value="ENSACAP00000023894.1"/>
    <property type="gene ID" value="ENSACAG00000037026.1"/>
</dbReference>
<keyword evidence="3 8" id="KW-1133">Transmembrane helix</keyword>
<evidence type="ECO:0000256" key="2">
    <source>
        <dbReference type="ARBA" id="ARBA00022692"/>
    </source>
</evidence>
<gene>
    <name evidence="10" type="primary">GPR141</name>
</gene>
<reference evidence="10" key="2">
    <citation type="submission" date="2025-08" db="UniProtKB">
        <authorList>
            <consortium name="Ensembl"/>
        </authorList>
    </citation>
    <scope>IDENTIFICATION</scope>
</reference>
<dbReference type="InterPro" id="IPR000276">
    <property type="entry name" value="GPCR_Rhodpsn"/>
</dbReference>
<feature type="transmembrane region" description="Helical" evidence="8">
    <location>
        <begin position="115"/>
        <end position="136"/>
    </location>
</feature>
<organism evidence="10 11">
    <name type="scientific">Anolis carolinensis</name>
    <name type="common">Green anole</name>
    <name type="synonym">American chameleon</name>
    <dbReference type="NCBI Taxonomy" id="28377"/>
    <lineage>
        <taxon>Eukaryota</taxon>
        <taxon>Metazoa</taxon>
        <taxon>Chordata</taxon>
        <taxon>Craniata</taxon>
        <taxon>Vertebrata</taxon>
        <taxon>Euteleostomi</taxon>
        <taxon>Lepidosauria</taxon>
        <taxon>Squamata</taxon>
        <taxon>Bifurcata</taxon>
        <taxon>Unidentata</taxon>
        <taxon>Episquamata</taxon>
        <taxon>Toxicofera</taxon>
        <taxon>Iguania</taxon>
        <taxon>Dactyloidae</taxon>
        <taxon>Anolis</taxon>
    </lineage>
</organism>
<dbReference type="PRINTS" id="PR01157">
    <property type="entry name" value="P2YPURNOCPTR"/>
</dbReference>
<evidence type="ECO:0000256" key="3">
    <source>
        <dbReference type="ARBA" id="ARBA00022989"/>
    </source>
</evidence>
<evidence type="ECO:0000256" key="5">
    <source>
        <dbReference type="ARBA" id="ARBA00023136"/>
    </source>
</evidence>
<dbReference type="PANTHER" id="PTHR24237">
    <property type="entry name" value="G-PROTEIN COUPLED RECEPTOR"/>
    <property type="match status" value="1"/>
</dbReference>
<keyword evidence="6" id="KW-0675">Receptor</keyword>
<keyword evidence="11" id="KW-1185">Reference proteome</keyword>
<feature type="domain" description="G-protein coupled receptors family 1 profile" evidence="9">
    <location>
        <begin position="51"/>
        <end position="265"/>
    </location>
</feature>
<feature type="transmembrane region" description="Helical" evidence="8">
    <location>
        <begin position="148"/>
        <end position="173"/>
    </location>
</feature>
<dbReference type="Pfam" id="PF00001">
    <property type="entry name" value="7tm_1"/>
    <property type="match status" value="1"/>
</dbReference>
<keyword evidence="7" id="KW-0807">Transducer</keyword>
<proteinExistence type="predicted"/>
<dbReference type="AlphaFoldDB" id="A0A803SLQ4"/>
<feature type="transmembrane region" description="Helical" evidence="8">
    <location>
        <begin position="243"/>
        <end position="262"/>
    </location>
</feature>
<keyword evidence="5 8" id="KW-0472">Membrane</keyword>
<evidence type="ECO:0000256" key="1">
    <source>
        <dbReference type="ARBA" id="ARBA00004141"/>
    </source>
</evidence>
<comment type="subcellular location">
    <subcellularLocation>
        <location evidence="1">Membrane</location>
        <topology evidence="1">Multi-pass membrane protein</topology>
    </subcellularLocation>
</comment>
<dbReference type="InterPro" id="IPR047160">
    <property type="entry name" value="GP183-like"/>
</dbReference>
<evidence type="ECO:0000313" key="11">
    <source>
        <dbReference type="Proteomes" id="UP000001646"/>
    </source>
</evidence>
<keyword evidence="4" id="KW-0297">G-protein coupled receptor</keyword>
<keyword evidence="2 8" id="KW-0812">Transmembrane</keyword>
<reference evidence="10 11" key="1">
    <citation type="submission" date="2009-12" db="EMBL/GenBank/DDBJ databases">
        <title>The Genome Sequence of Anolis carolinensis (Green Anole Lizard).</title>
        <authorList>
            <consortium name="The Genome Sequencing Platform"/>
            <person name="Di Palma F."/>
            <person name="Alfoldi J."/>
            <person name="Heiman D."/>
            <person name="Young S."/>
            <person name="Grabherr M."/>
            <person name="Johnson J."/>
            <person name="Lander E.S."/>
            <person name="Lindblad-Toh K."/>
        </authorList>
    </citation>
    <scope>NUCLEOTIDE SEQUENCE [LARGE SCALE GENOMIC DNA]</scope>
    <source>
        <strain evidence="10 11">JBL SC #1</strain>
    </source>
</reference>
<dbReference type="RefSeq" id="XP_062813945.1">
    <property type="nucleotide sequence ID" value="XM_062957875.1"/>
</dbReference>
<dbReference type="Gene3D" id="1.20.1070.10">
    <property type="entry name" value="Rhodopsin 7-helix transmembrane proteins"/>
    <property type="match status" value="1"/>
</dbReference>
<feature type="transmembrane region" description="Helical" evidence="8">
    <location>
        <begin position="201"/>
        <end position="223"/>
    </location>
</feature>
<feature type="transmembrane region" description="Helical" evidence="8">
    <location>
        <begin position="39"/>
        <end position="61"/>
    </location>
</feature>
<evidence type="ECO:0000256" key="7">
    <source>
        <dbReference type="ARBA" id="ARBA00023224"/>
    </source>
</evidence>
<feature type="transmembrane region" description="Helical" evidence="8">
    <location>
        <begin position="73"/>
        <end position="95"/>
    </location>
</feature>
<dbReference type="GO" id="GO:0008142">
    <property type="term" value="F:oxysterol binding"/>
    <property type="evidence" value="ECO:0007669"/>
    <property type="project" value="InterPro"/>
</dbReference>
<dbReference type="PROSITE" id="PS50262">
    <property type="entry name" value="G_PROTEIN_RECEP_F1_2"/>
    <property type="match status" value="1"/>
</dbReference>
<dbReference type="Proteomes" id="UP000001646">
    <property type="component" value="Chromosome 6"/>
</dbReference>
<dbReference type="SUPFAM" id="SSF81321">
    <property type="entry name" value="Family A G protein-coupled receptor-like"/>
    <property type="match status" value="1"/>
</dbReference>
<accession>A0A803SLQ4</accession>
<reference evidence="10" key="3">
    <citation type="submission" date="2025-09" db="UniProtKB">
        <authorList>
            <consortium name="Ensembl"/>
        </authorList>
    </citation>
    <scope>IDENTIFICATION</scope>
</reference>
<dbReference type="InParanoid" id="A0A803SLQ4"/>
<evidence type="ECO:0000313" key="10">
    <source>
        <dbReference type="Ensembl" id="ENSACAP00000023894.1"/>
    </source>
</evidence>
<name>A0A803SLQ4_ANOCA</name>
<feature type="transmembrane region" description="Helical" evidence="8">
    <location>
        <begin position="282"/>
        <end position="299"/>
    </location>
</feature>